<feature type="domain" description="DUF6598" evidence="7">
    <location>
        <begin position="356"/>
        <end position="595"/>
    </location>
</feature>
<proteinExistence type="inferred from homology"/>
<evidence type="ECO:0000256" key="3">
    <source>
        <dbReference type="ARBA" id="ARBA00012001"/>
    </source>
</evidence>
<dbReference type="GO" id="GO:0017148">
    <property type="term" value="P:negative regulation of translation"/>
    <property type="evidence" value="ECO:0007669"/>
    <property type="project" value="InterPro"/>
</dbReference>
<dbReference type="InterPro" id="IPR046533">
    <property type="entry name" value="DUF6598"/>
</dbReference>
<dbReference type="InterPro" id="IPR001574">
    <property type="entry name" value="Ribosome_inactivat_prot"/>
</dbReference>
<dbReference type="GO" id="GO:0006952">
    <property type="term" value="P:defense response"/>
    <property type="evidence" value="ECO:0007669"/>
    <property type="project" value="UniProtKB-KW"/>
</dbReference>
<reference evidence="8 9" key="1">
    <citation type="journal article" date="2020" name="ISME J.">
        <title>Uncovering the hidden diversity of litter-decomposition mechanisms in mushroom-forming fungi.</title>
        <authorList>
            <person name="Floudas D."/>
            <person name="Bentzer J."/>
            <person name="Ahren D."/>
            <person name="Johansson T."/>
            <person name="Persson P."/>
            <person name="Tunlid A."/>
        </authorList>
    </citation>
    <scope>NUCLEOTIDE SEQUENCE [LARGE SCALE GENOMIC DNA]</scope>
    <source>
        <strain evidence="8 9">CBS 406.79</strain>
    </source>
</reference>
<name>A0A8H5MAF2_9AGAR</name>
<dbReference type="Pfam" id="PF00161">
    <property type="entry name" value="RIP"/>
    <property type="match status" value="1"/>
</dbReference>
<keyword evidence="4" id="KW-0378">Hydrolase</keyword>
<evidence type="ECO:0000313" key="8">
    <source>
        <dbReference type="EMBL" id="KAF5387275.1"/>
    </source>
</evidence>
<organism evidence="8 9">
    <name type="scientific">Collybiopsis confluens</name>
    <dbReference type="NCBI Taxonomy" id="2823264"/>
    <lineage>
        <taxon>Eukaryota</taxon>
        <taxon>Fungi</taxon>
        <taxon>Dikarya</taxon>
        <taxon>Basidiomycota</taxon>
        <taxon>Agaricomycotina</taxon>
        <taxon>Agaricomycetes</taxon>
        <taxon>Agaricomycetidae</taxon>
        <taxon>Agaricales</taxon>
        <taxon>Marasmiineae</taxon>
        <taxon>Omphalotaceae</taxon>
        <taxon>Collybiopsis</taxon>
    </lineage>
</organism>
<dbReference type="InterPro" id="IPR017989">
    <property type="entry name" value="Ribosome_inactivat_1/2"/>
</dbReference>
<dbReference type="AlphaFoldDB" id="A0A8H5MAF2"/>
<dbReference type="PANTHER" id="PTHR33453:SF9">
    <property type="entry name" value="ALBUMIN B-32"/>
    <property type="match status" value="1"/>
</dbReference>
<accession>A0A8H5MAF2</accession>
<dbReference type="OrthoDB" id="4927890at2759"/>
<keyword evidence="5" id="KW-0611">Plant defense</keyword>
<comment type="caution">
    <text evidence="8">The sequence shown here is derived from an EMBL/GenBank/DDBJ whole genome shotgun (WGS) entry which is preliminary data.</text>
</comment>
<evidence type="ECO:0000256" key="5">
    <source>
        <dbReference type="ARBA" id="ARBA00022821"/>
    </source>
</evidence>
<dbReference type="InterPro" id="IPR036041">
    <property type="entry name" value="Ribosome-inact_prot_sf"/>
</dbReference>
<keyword evidence="9" id="KW-1185">Reference proteome</keyword>
<dbReference type="SUPFAM" id="SSF56371">
    <property type="entry name" value="Ribosome inactivating proteins (RIP)"/>
    <property type="match status" value="1"/>
</dbReference>
<dbReference type="GO" id="GO:0030598">
    <property type="term" value="F:rRNA N-glycosylase activity"/>
    <property type="evidence" value="ECO:0007669"/>
    <property type="project" value="UniProtKB-EC"/>
</dbReference>
<protein>
    <recommendedName>
        <fullName evidence="3">rRNA N-glycosylase</fullName>
        <ecNumber evidence="3">3.2.2.22</ecNumber>
    </recommendedName>
    <alternativeName>
        <fullName evidence="6">rRNA N-glycosidase</fullName>
    </alternativeName>
</protein>
<gene>
    <name evidence="8" type="ORF">D9757_006823</name>
</gene>
<dbReference type="PANTHER" id="PTHR33453">
    <property type="match status" value="1"/>
</dbReference>
<dbReference type="EC" id="3.2.2.22" evidence="3"/>
<evidence type="ECO:0000256" key="6">
    <source>
        <dbReference type="ARBA" id="ARBA00030788"/>
    </source>
</evidence>
<dbReference type="Gene3D" id="3.40.420.10">
    <property type="entry name" value="Ricin (A subunit), domain 1"/>
    <property type="match status" value="1"/>
</dbReference>
<dbReference type="InterPro" id="IPR016138">
    <property type="entry name" value="Ribosome_inactivat_prot_sub1"/>
</dbReference>
<dbReference type="Pfam" id="PF20241">
    <property type="entry name" value="DUF6598"/>
    <property type="match status" value="1"/>
</dbReference>
<evidence type="ECO:0000313" key="9">
    <source>
        <dbReference type="Proteomes" id="UP000518752"/>
    </source>
</evidence>
<dbReference type="Proteomes" id="UP000518752">
    <property type="component" value="Unassembled WGS sequence"/>
</dbReference>
<evidence type="ECO:0000256" key="1">
    <source>
        <dbReference type="ARBA" id="ARBA00000237"/>
    </source>
</evidence>
<sequence length="641" mass="71440">MKEHHRHRKIQSRILLCPSFDPRFLVFITSERNSKLTDIDRDLEDATASPTPSLPLTAAVRTSSTLLQLFETNDLRGVSLKSSPMAKFTAKFAVDDRKGVLAYDSFIKDLRRRLAVGDTVEGIPTLAPQVAPGGILEFFDVDLSYGTTSRVYFKFRTDNLYLVGYRPHSSTIWYELGPKDLETPLINEPGTTTELLGFSSSWSDFILAGQTYVRDIKPSSLTIGQAITELMSNRHVQDTVPALVTLTLAISEAIKFRDISSLICKSWSAGSDGVGPDGMQVARMYSWARLSSAVQRVQNEGLQFEFGVGRTDIWNFEEAILVLGIMHLTNAASSCRLKNSITNMALTTPFSQGQPLIEIFYVRVNSYTDNKPQDLYGFISVFDNVQLPFTIWKCNETQPISAKPGEDLVLNDLSRPLSAADAFSIEMRLWNTATNGRSSEGVVRCNPFDYHTRIKYDVPTTRRVSLAWCSMNVSCMAITNGLYATISIILIRGDKEMNANVYGDITASNGFGQTLLFRKVSDKSVLVKRQYPIPLSKALVAVPTDKTLRVNADLYDSLGSDDRVQIAWGSVEFQPLYMRSESKRIVGASGVIEGKVDLISQHMRNSVDVVAGHTWRNNRVPDYCRTHLAQYRMTSMAAGNT</sequence>
<evidence type="ECO:0000259" key="7">
    <source>
        <dbReference type="Pfam" id="PF20241"/>
    </source>
</evidence>
<dbReference type="EMBL" id="JAACJN010000034">
    <property type="protein sequence ID" value="KAF5387275.1"/>
    <property type="molecule type" value="Genomic_DNA"/>
</dbReference>
<evidence type="ECO:0000256" key="2">
    <source>
        <dbReference type="ARBA" id="ARBA00008544"/>
    </source>
</evidence>
<comment type="catalytic activity">
    <reaction evidence="1">
        <text>Endohydrolysis of the N-glycosidic bond at one specific adenosine on the 28S rRNA.</text>
        <dbReference type="EC" id="3.2.2.22"/>
    </reaction>
</comment>
<dbReference type="PRINTS" id="PR00396">
    <property type="entry name" value="SHIGARICIN"/>
</dbReference>
<comment type="similarity">
    <text evidence="2">Belongs to the ribosome-inactivating protein family. Type 1 RIP subfamily.</text>
</comment>
<evidence type="ECO:0000256" key="4">
    <source>
        <dbReference type="ARBA" id="ARBA00022801"/>
    </source>
</evidence>